<evidence type="ECO:0000313" key="3">
    <source>
        <dbReference type="Proteomes" id="UP001596039"/>
    </source>
</evidence>
<feature type="compositionally biased region" description="Low complexity" evidence="1">
    <location>
        <begin position="1"/>
        <end position="23"/>
    </location>
</feature>
<keyword evidence="3" id="KW-1185">Reference proteome</keyword>
<accession>A0ABW0NQY3</accession>
<comment type="caution">
    <text evidence="2">The sequence shown here is derived from an EMBL/GenBank/DDBJ whole genome shotgun (WGS) entry which is preliminary data.</text>
</comment>
<reference evidence="3" key="1">
    <citation type="journal article" date="2019" name="Int. J. Syst. Evol. Microbiol.">
        <title>The Global Catalogue of Microorganisms (GCM) 10K type strain sequencing project: providing services to taxonomists for standard genome sequencing and annotation.</title>
        <authorList>
            <consortium name="The Broad Institute Genomics Platform"/>
            <consortium name="The Broad Institute Genome Sequencing Center for Infectious Disease"/>
            <person name="Wu L."/>
            <person name="Ma J."/>
        </authorList>
    </citation>
    <scope>NUCLEOTIDE SEQUENCE [LARGE SCALE GENOMIC DNA]</scope>
    <source>
        <strain evidence="3">CGMCC 4.6997</strain>
    </source>
</reference>
<feature type="region of interest" description="Disordered" evidence="1">
    <location>
        <begin position="1"/>
        <end position="50"/>
    </location>
</feature>
<organism evidence="2 3">
    <name type="scientific">Lysinimonas soli</name>
    <dbReference type="NCBI Taxonomy" id="1074233"/>
    <lineage>
        <taxon>Bacteria</taxon>
        <taxon>Bacillati</taxon>
        <taxon>Actinomycetota</taxon>
        <taxon>Actinomycetes</taxon>
        <taxon>Micrococcales</taxon>
        <taxon>Microbacteriaceae</taxon>
        <taxon>Lysinimonas</taxon>
    </lineage>
</organism>
<protein>
    <submittedName>
        <fullName evidence="2">Uncharacterized protein</fullName>
    </submittedName>
</protein>
<dbReference type="Gene3D" id="3.90.180.10">
    <property type="entry name" value="Medium-chain alcohol dehydrogenases, catalytic domain"/>
    <property type="match status" value="1"/>
</dbReference>
<feature type="compositionally biased region" description="Low complexity" evidence="1">
    <location>
        <begin position="38"/>
        <end position="49"/>
    </location>
</feature>
<evidence type="ECO:0000313" key="2">
    <source>
        <dbReference type="EMBL" id="MFC5501294.1"/>
    </source>
</evidence>
<sequence>MTTATTTSSSSNASANGRRAAGAPLTRVPALPRDTRTGRPLVPRPTVGRLRLRPTRRGRGFIVGTVDAAGPDTNGFAPRDRVAWRDSGEELEELLLIDQDDVLGVPSWISDEQLVSYLGPGLIARALVRTRPFARGDQVRVVSTDPVVAELTAAWARSLGARIVDPAVESARVSIHDEPKIRRTVLGSHGKLAQAAVEVFQAIRAGVFDSVPVIAGVAPSIAA</sequence>
<dbReference type="RefSeq" id="WP_386738892.1">
    <property type="nucleotide sequence ID" value="NZ_JBHSMG010000001.1"/>
</dbReference>
<evidence type="ECO:0000256" key="1">
    <source>
        <dbReference type="SAM" id="MobiDB-lite"/>
    </source>
</evidence>
<dbReference type="Gene3D" id="3.40.50.720">
    <property type="entry name" value="NAD(P)-binding Rossmann-like Domain"/>
    <property type="match status" value="1"/>
</dbReference>
<gene>
    <name evidence="2" type="ORF">ACFPJ4_03455</name>
</gene>
<dbReference type="Proteomes" id="UP001596039">
    <property type="component" value="Unassembled WGS sequence"/>
</dbReference>
<dbReference type="EMBL" id="JBHSMG010000001">
    <property type="protein sequence ID" value="MFC5501294.1"/>
    <property type="molecule type" value="Genomic_DNA"/>
</dbReference>
<proteinExistence type="predicted"/>
<name>A0ABW0NQY3_9MICO</name>